<dbReference type="EMBL" id="JACGWN010000010">
    <property type="protein sequence ID" value="KAL0428082.1"/>
    <property type="molecule type" value="Genomic_DNA"/>
</dbReference>
<comment type="caution">
    <text evidence="1">The sequence shown here is derived from an EMBL/GenBank/DDBJ whole genome shotgun (WGS) entry which is preliminary data.</text>
</comment>
<dbReference type="PANTHER" id="PTHR10775:SF182">
    <property type="entry name" value="TRANSPOSON, EN_SPM-LIKE, TRANSPOSASE-ASSOCIATED DOMAIN PROTEIN-RELATED"/>
    <property type="match status" value="1"/>
</dbReference>
<reference evidence="1" key="2">
    <citation type="journal article" date="2024" name="Plant">
        <title>Genomic evolution and insights into agronomic trait innovations of Sesamum species.</title>
        <authorList>
            <person name="Miao H."/>
            <person name="Wang L."/>
            <person name="Qu L."/>
            <person name="Liu H."/>
            <person name="Sun Y."/>
            <person name="Le M."/>
            <person name="Wang Q."/>
            <person name="Wei S."/>
            <person name="Zheng Y."/>
            <person name="Lin W."/>
            <person name="Duan Y."/>
            <person name="Cao H."/>
            <person name="Xiong S."/>
            <person name="Wang X."/>
            <person name="Wei L."/>
            <person name="Li C."/>
            <person name="Ma Q."/>
            <person name="Ju M."/>
            <person name="Zhao R."/>
            <person name="Li G."/>
            <person name="Mu C."/>
            <person name="Tian Q."/>
            <person name="Mei H."/>
            <person name="Zhang T."/>
            <person name="Gao T."/>
            <person name="Zhang H."/>
        </authorList>
    </citation>
    <scope>NUCLEOTIDE SEQUENCE</scope>
    <source>
        <strain evidence="1">KEN1</strain>
    </source>
</reference>
<proteinExistence type="predicted"/>
<dbReference type="PANTHER" id="PTHR10775">
    <property type="entry name" value="OS08G0208400 PROTEIN"/>
    <property type="match status" value="1"/>
</dbReference>
<gene>
    <name evidence="1" type="ORF">Slati_2983000</name>
</gene>
<evidence type="ECO:0000313" key="1">
    <source>
        <dbReference type="EMBL" id="KAL0428082.1"/>
    </source>
</evidence>
<reference evidence="1" key="1">
    <citation type="submission" date="2020-06" db="EMBL/GenBank/DDBJ databases">
        <authorList>
            <person name="Li T."/>
            <person name="Hu X."/>
            <person name="Zhang T."/>
            <person name="Song X."/>
            <person name="Zhang H."/>
            <person name="Dai N."/>
            <person name="Sheng W."/>
            <person name="Hou X."/>
            <person name="Wei L."/>
        </authorList>
    </citation>
    <scope>NUCLEOTIDE SEQUENCE</scope>
    <source>
        <strain evidence="1">KEN1</strain>
        <tissue evidence="1">Leaf</tissue>
    </source>
</reference>
<organism evidence="1">
    <name type="scientific">Sesamum latifolium</name>
    <dbReference type="NCBI Taxonomy" id="2727402"/>
    <lineage>
        <taxon>Eukaryota</taxon>
        <taxon>Viridiplantae</taxon>
        <taxon>Streptophyta</taxon>
        <taxon>Embryophyta</taxon>
        <taxon>Tracheophyta</taxon>
        <taxon>Spermatophyta</taxon>
        <taxon>Magnoliopsida</taxon>
        <taxon>eudicotyledons</taxon>
        <taxon>Gunneridae</taxon>
        <taxon>Pentapetalae</taxon>
        <taxon>asterids</taxon>
        <taxon>lamiids</taxon>
        <taxon>Lamiales</taxon>
        <taxon>Pedaliaceae</taxon>
        <taxon>Sesamum</taxon>
    </lineage>
</organism>
<sequence>MHIEKNVFDNIFNTVMDIKGKMKDNLNARKDLKIICNRPELEVDKRRPNMTPKAVYTLTKEQKTRIYEWNTHLKSPDGYASNLDMCRHEGA</sequence>
<dbReference type="AlphaFoldDB" id="A0AAW2VF45"/>
<name>A0AAW2VF45_9LAMI</name>
<accession>A0AAW2VF45</accession>
<protein>
    <submittedName>
        <fullName evidence="1">Uncharacterized protein</fullName>
    </submittedName>
</protein>